<name>A0AB39V8S9_9FUSO</name>
<dbReference type="AlphaFoldDB" id="A0AB39V8S9"/>
<accession>A0AB39V8S9</accession>
<dbReference type="KEGG" id="lmes:AB8B23_06930"/>
<evidence type="ECO:0000313" key="2">
    <source>
        <dbReference type="EMBL" id="XDU63672.1"/>
    </source>
</evidence>
<dbReference type="RefSeq" id="WP_369712135.1">
    <property type="nucleotide sequence ID" value="NZ_CP165646.1"/>
</dbReference>
<reference evidence="2" key="1">
    <citation type="submission" date="2024-07" db="EMBL/GenBank/DDBJ databases">
        <authorList>
            <person name="Li X.-J."/>
            <person name="Wang X."/>
        </authorList>
    </citation>
    <scope>NUCLEOTIDE SEQUENCE</scope>
    <source>
        <strain evidence="2">HSP-342</strain>
    </source>
</reference>
<feature type="domain" description="Transposase IS30-like HTH" evidence="1">
    <location>
        <begin position="2"/>
        <end position="45"/>
    </location>
</feature>
<dbReference type="EMBL" id="CP165646">
    <property type="protein sequence ID" value="XDU63672.1"/>
    <property type="molecule type" value="Genomic_DNA"/>
</dbReference>
<sequence>MSHKYFTINERNKLEVLLKEYYRISKITQILNRNGATIYHEIKKNLKITPELKFLIEDKFCKT</sequence>
<dbReference type="Pfam" id="PF13936">
    <property type="entry name" value="HTH_38"/>
    <property type="match status" value="1"/>
</dbReference>
<protein>
    <submittedName>
        <fullName evidence="2">Helix-turn-helix domain-containing protein</fullName>
    </submittedName>
</protein>
<dbReference type="InterPro" id="IPR025246">
    <property type="entry name" value="IS30-like_HTH"/>
</dbReference>
<organism evidence="2">
    <name type="scientific">Leptotrichia mesophila</name>
    <dbReference type="NCBI Taxonomy" id="3239303"/>
    <lineage>
        <taxon>Bacteria</taxon>
        <taxon>Fusobacteriati</taxon>
        <taxon>Fusobacteriota</taxon>
        <taxon>Fusobacteriia</taxon>
        <taxon>Fusobacteriales</taxon>
        <taxon>Leptotrichiaceae</taxon>
        <taxon>Leptotrichia</taxon>
    </lineage>
</organism>
<gene>
    <name evidence="2" type="ORF">AB8B23_06930</name>
</gene>
<proteinExistence type="predicted"/>
<evidence type="ECO:0000259" key="1">
    <source>
        <dbReference type="Pfam" id="PF13936"/>
    </source>
</evidence>